<dbReference type="EMBL" id="FLOC01000006">
    <property type="protein sequence ID" value="SBS29057.1"/>
    <property type="molecule type" value="Genomic_DNA"/>
</dbReference>
<accession>A0A1A8T8P8</accession>
<dbReference type="AlphaFoldDB" id="A0A1A8T8P8"/>
<sequence>MYRYLNYFTVHTFIFAKLLGRHWPWLLLLPLMMLGIVAANVASGSVIPKADWVWLDIMGEGGLALFMVVWMLIVLATREPGFITNWLAFGFLGLCASSFQDMLDEIVTLPSVVLWDKWIESAPIGLLSLVIGLCLWYREQRQLSVFLEKRANTLQNNFSLHQDSFLPQWPCLTKHIQDSSQQEATLVLLRITPENRNQLPLSASDLSKLRFLVAEVLLWNVPSTFQAFHLTGEGYALLSPTPIAQEQINDVVLLLRAMRFRGQGHEQATMLAVTSQTLILENTLSDAALRQKVREVQSDLASLTDDIESRQSITTVHVV</sequence>
<keyword evidence="3" id="KW-1185">Reference proteome</keyword>
<feature type="transmembrane region" description="Helical" evidence="1">
    <location>
        <begin position="82"/>
        <end position="99"/>
    </location>
</feature>
<evidence type="ECO:0000313" key="2">
    <source>
        <dbReference type="EMBL" id="SBS29057.1"/>
    </source>
</evidence>
<dbReference type="Proteomes" id="UP000092627">
    <property type="component" value="Unassembled WGS sequence"/>
</dbReference>
<proteinExistence type="predicted"/>
<keyword evidence="1" id="KW-0812">Transmembrane</keyword>
<keyword evidence="1" id="KW-1133">Transmembrane helix</keyword>
<feature type="transmembrane region" description="Helical" evidence="1">
    <location>
        <begin position="25"/>
        <end position="47"/>
    </location>
</feature>
<feature type="transmembrane region" description="Helical" evidence="1">
    <location>
        <begin position="119"/>
        <end position="137"/>
    </location>
</feature>
<dbReference type="STRING" id="295068.MAQ5080_01275"/>
<reference evidence="2 3" key="1">
    <citation type="submission" date="2016-06" db="EMBL/GenBank/DDBJ databases">
        <authorList>
            <person name="Kjaerup R.B."/>
            <person name="Dalgaard T.S."/>
            <person name="Juul-Madsen H.R."/>
        </authorList>
    </citation>
    <scope>NUCLEOTIDE SEQUENCE [LARGE SCALE GENOMIC DNA]</scope>
    <source>
        <strain evidence="2 3">CECT 5080</strain>
    </source>
</reference>
<dbReference type="OrthoDB" id="5914567at2"/>
<evidence type="ECO:0000256" key="1">
    <source>
        <dbReference type="SAM" id="Phobius"/>
    </source>
</evidence>
<dbReference type="RefSeq" id="WP_067207921.1">
    <property type="nucleotide sequence ID" value="NZ_FLOC01000006.1"/>
</dbReference>
<evidence type="ECO:0000313" key="3">
    <source>
        <dbReference type="Proteomes" id="UP000092627"/>
    </source>
</evidence>
<evidence type="ECO:0008006" key="4">
    <source>
        <dbReference type="Google" id="ProtNLM"/>
    </source>
</evidence>
<protein>
    <recommendedName>
        <fullName evidence="4">GGDEF domain-containing protein</fullName>
    </recommendedName>
</protein>
<feature type="transmembrane region" description="Helical" evidence="1">
    <location>
        <begin position="53"/>
        <end position="75"/>
    </location>
</feature>
<name>A0A1A8T8P8_9GAMM</name>
<keyword evidence="1" id="KW-0472">Membrane</keyword>
<organism evidence="2 3">
    <name type="scientific">Marinomonas aquimarina</name>
    <dbReference type="NCBI Taxonomy" id="295068"/>
    <lineage>
        <taxon>Bacteria</taxon>
        <taxon>Pseudomonadati</taxon>
        <taxon>Pseudomonadota</taxon>
        <taxon>Gammaproteobacteria</taxon>
        <taxon>Oceanospirillales</taxon>
        <taxon>Oceanospirillaceae</taxon>
        <taxon>Marinomonas</taxon>
    </lineage>
</organism>
<gene>
    <name evidence="2" type="ORF">MAQ5080_01275</name>
</gene>